<dbReference type="Gene3D" id="3.40.50.1820">
    <property type="entry name" value="alpha/beta hydrolase"/>
    <property type="match status" value="1"/>
</dbReference>
<dbReference type="InterPro" id="IPR003718">
    <property type="entry name" value="OsmC/Ohr_fam"/>
</dbReference>
<reference evidence="2 3" key="1">
    <citation type="submission" date="2019-12" db="EMBL/GenBank/DDBJ databases">
        <title>Snethiella sp. nov. sp. isolated from sea sand.</title>
        <authorList>
            <person name="Kim J."/>
            <person name="Jeong S.E."/>
            <person name="Jung H.S."/>
            <person name="Jeon C.O."/>
        </authorList>
    </citation>
    <scope>NUCLEOTIDE SEQUENCE [LARGE SCALE GENOMIC DNA]</scope>
    <source>
        <strain evidence="2 3">DP05</strain>
    </source>
</reference>
<sequence>MRSEKVMFEGTSGNLAARLDLPEGQPLMYALFAHCFTCSKDVFAASRVSAVLAGLGIATLRFDFTGLGESDGEFENTNFTSNIADLLHAAGFLAEKYEAPKLLIGHSLGGAAVLAAASDIPAVKAVATIGAPFDPAHVGQHFIDQHEKIKKEGVVKVDIGGRPFNVSRQFLEDIEDQAQSEKLGKLRKALLIFHSPLDNIVGINNATNIFVAAKHPKSFISLDKADHLLSRKEDSQYVAEVIASWARRYIPELIRTKPKTGLKAGAGDTLVIGAPQEKFLQYVDTNGHPLLADEPLSYGGTNRGPSPYDLLLSGLGACTSMTIKMYADRKKWPLDNVAVRLSHKKIHATDCIDCETTDGKIDVIEREIELTGNLSGEQRDRLMEIADRCPVHKTLHSEVKIETVLA</sequence>
<dbReference type="Gene3D" id="3.30.300.20">
    <property type="match status" value="1"/>
</dbReference>
<organism evidence="2 3">
    <name type="scientific">Sneathiella litorea</name>
    <dbReference type="NCBI Taxonomy" id="2606216"/>
    <lineage>
        <taxon>Bacteria</taxon>
        <taxon>Pseudomonadati</taxon>
        <taxon>Pseudomonadota</taxon>
        <taxon>Alphaproteobacteria</taxon>
        <taxon>Sneathiellales</taxon>
        <taxon>Sneathiellaceae</taxon>
        <taxon>Sneathiella</taxon>
    </lineage>
</organism>
<dbReference type="InterPro" id="IPR000073">
    <property type="entry name" value="AB_hydrolase_1"/>
</dbReference>
<evidence type="ECO:0000259" key="1">
    <source>
        <dbReference type="Pfam" id="PF12697"/>
    </source>
</evidence>
<dbReference type="SUPFAM" id="SSF82784">
    <property type="entry name" value="OsmC-like"/>
    <property type="match status" value="1"/>
</dbReference>
<proteinExistence type="predicted"/>
<dbReference type="InterPro" id="IPR036102">
    <property type="entry name" value="OsmC/Ohrsf"/>
</dbReference>
<protein>
    <submittedName>
        <fullName evidence="2">Alpha/beta fold hydrolase</fullName>
    </submittedName>
</protein>
<comment type="caution">
    <text evidence="2">The sequence shown here is derived from an EMBL/GenBank/DDBJ whole genome shotgun (WGS) entry which is preliminary data.</text>
</comment>
<dbReference type="InterPro" id="IPR029058">
    <property type="entry name" value="AB_hydrolase_fold"/>
</dbReference>
<dbReference type="PANTHER" id="PTHR39624:SF2">
    <property type="entry name" value="OSMC-LIKE PROTEIN"/>
    <property type="match status" value="1"/>
</dbReference>
<keyword evidence="2" id="KW-0378">Hydrolase</keyword>
<dbReference type="EMBL" id="WTUW01000002">
    <property type="protein sequence ID" value="MZR30255.1"/>
    <property type="molecule type" value="Genomic_DNA"/>
</dbReference>
<feature type="domain" description="AB hydrolase-1" evidence="1">
    <location>
        <begin position="31"/>
        <end position="133"/>
    </location>
</feature>
<dbReference type="Pfam" id="PF12697">
    <property type="entry name" value="Abhydrolase_6"/>
    <property type="match status" value="1"/>
</dbReference>
<dbReference type="RefSeq" id="WP_161314854.1">
    <property type="nucleotide sequence ID" value="NZ_WTUW01000002.1"/>
</dbReference>
<evidence type="ECO:0000313" key="3">
    <source>
        <dbReference type="Proteomes" id="UP000476030"/>
    </source>
</evidence>
<name>A0A6L8W552_9PROT</name>
<evidence type="ECO:0000313" key="2">
    <source>
        <dbReference type="EMBL" id="MZR30255.1"/>
    </source>
</evidence>
<dbReference type="PANTHER" id="PTHR39624">
    <property type="entry name" value="PROTEIN INVOLVED IN RIMO-MEDIATED BETA-METHYLTHIOLATION OF RIBOSOMAL PROTEIN S12 YCAO"/>
    <property type="match status" value="1"/>
</dbReference>
<gene>
    <name evidence="2" type="ORF">GQE98_06350</name>
</gene>
<dbReference type="Pfam" id="PF02566">
    <property type="entry name" value="OsmC"/>
    <property type="match status" value="1"/>
</dbReference>
<accession>A0A6L8W552</accession>
<dbReference type="AlphaFoldDB" id="A0A6L8W552"/>
<dbReference type="SUPFAM" id="SSF53474">
    <property type="entry name" value="alpha/beta-Hydrolases"/>
    <property type="match status" value="1"/>
</dbReference>
<keyword evidence="3" id="KW-1185">Reference proteome</keyword>
<dbReference type="Proteomes" id="UP000476030">
    <property type="component" value="Unassembled WGS sequence"/>
</dbReference>
<dbReference type="GO" id="GO:0016787">
    <property type="term" value="F:hydrolase activity"/>
    <property type="evidence" value="ECO:0007669"/>
    <property type="project" value="UniProtKB-KW"/>
</dbReference>
<dbReference type="InterPro" id="IPR015946">
    <property type="entry name" value="KH_dom-like_a/b"/>
</dbReference>